<sequence length="147" mass="15805">MIKFPQDVMRNVSPSTLDPYVSPTELLLASQTPGTAFLGSTPLPRLSPTSHVPQPLHDESGPSPSEIVDSAVSSTGKLSDPVLRFLMTEADEDFELDAGLRASSNPATAALKFLHVILVRHDRYALTLLDIIPDLRATALLTQSVMG</sequence>
<comment type="caution">
    <text evidence="3">The sequence shown here is derived from an EMBL/GenBank/DDBJ whole genome shotgun (WGS) entry which is preliminary data.</text>
</comment>
<dbReference type="OrthoDB" id="5350595at2759"/>
<evidence type="ECO:0000313" key="2">
    <source>
        <dbReference type="EMBL" id="KAA1078353.1"/>
    </source>
</evidence>
<name>A0A5B0Q965_PUCGR</name>
<feature type="region of interest" description="Disordered" evidence="1">
    <location>
        <begin position="38"/>
        <end position="71"/>
    </location>
</feature>
<evidence type="ECO:0000256" key="1">
    <source>
        <dbReference type="SAM" id="MobiDB-lite"/>
    </source>
</evidence>
<protein>
    <submittedName>
        <fullName evidence="3">Uncharacterized protein</fullName>
    </submittedName>
</protein>
<proteinExistence type="predicted"/>
<keyword evidence="4" id="KW-1185">Reference proteome</keyword>
<organism evidence="3 5">
    <name type="scientific">Puccinia graminis f. sp. tritici</name>
    <dbReference type="NCBI Taxonomy" id="56615"/>
    <lineage>
        <taxon>Eukaryota</taxon>
        <taxon>Fungi</taxon>
        <taxon>Dikarya</taxon>
        <taxon>Basidiomycota</taxon>
        <taxon>Pucciniomycotina</taxon>
        <taxon>Pucciniomycetes</taxon>
        <taxon>Pucciniales</taxon>
        <taxon>Pucciniaceae</taxon>
        <taxon>Puccinia</taxon>
    </lineage>
</organism>
<evidence type="ECO:0000313" key="3">
    <source>
        <dbReference type="EMBL" id="KAA1109816.1"/>
    </source>
</evidence>
<dbReference type="EMBL" id="VDEP01000304">
    <property type="protein sequence ID" value="KAA1109816.1"/>
    <property type="molecule type" value="Genomic_DNA"/>
</dbReference>
<dbReference type="EMBL" id="VSWC01000144">
    <property type="protein sequence ID" value="KAA1078353.1"/>
    <property type="molecule type" value="Genomic_DNA"/>
</dbReference>
<evidence type="ECO:0000313" key="4">
    <source>
        <dbReference type="Proteomes" id="UP000324748"/>
    </source>
</evidence>
<reference evidence="4 5" key="1">
    <citation type="submission" date="2019-05" db="EMBL/GenBank/DDBJ databases">
        <title>Emergence of the Ug99 lineage of the wheat stem rust pathogen through somatic hybridization.</title>
        <authorList>
            <person name="Li F."/>
            <person name="Upadhyaya N.M."/>
            <person name="Sperschneider J."/>
            <person name="Matny O."/>
            <person name="Nguyen-Phuc H."/>
            <person name="Mago R."/>
            <person name="Raley C."/>
            <person name="Miller M.E."/>
            <person name="Silverstein K.A.T."/>
            <person name="Henningsen E."/>
            <person name="Hirsch C.D."/>
            <person name="Visser B."/>
            <person name="Pretorius Z.A."/>
            <person name="Steffenson B.J."/>
            <person name="Schwessinger B."/>
            <person name="Dodds P.N."/>
            <person name="Figueroa M."/>
        </authorList>
    </citation>
    <scope>NUCLEOTIDE SEQUENCE [LARGE SCALE GENOMIC DNA]</scope>
    <source>
        <strain evidence="2">21-0</strain>
        <strain evidence="3 5">Ug99</strain>
    </source>
</reference>
<dbReference type="Proteomes" id="UP000324748">
    <property type="component" value="Unassembled WGS sequence"/>
</dbReference>
<dbReference type="Proteomes" id="UP000325313">
    <property type="component" value="Unassembled WGS sequence"/>
</dbReference>
<evidence type="ECO:0000313" key="5">
    <source>
        <dbReference type="Proteomes" id="UP000325313"/>
    </source>
</evidence>
<dbReference type="AlphaFoldDB" id="A0A5B0Q965"/>
<gene>
    <name evidence="2" type="ORF">PGT21_033929</name>
    <name evidence="3" type="ORF">PGTUg99_035435</name>
</gene>
<accession>A0A5B0Q965</accession>